<feature type="non-terminal residue" evidence="4">
    <location>
        <position position="139"/>
    </location>
</feature>
<name>A0A4P9XCT4_9FUNG</name>
<organism evidence="4 5">
    <name type="scientific">Caulochytrium protostelioides</name>
    <dbReference type="NCBI Taxonomy" id="1555241"/>
    <lineage>
        <taxon>Eukaryota</taxon>
        <taxon>Fungi</taxon>
        <taxon>Fungi incertae sedis</taxon>
        <taxon>Chytridiomycota</taxon>
        <taxon>Chytridiomycota incertae sedis</taxon>
        <taxon>Chytridiomycetes</taxon>
        <taxon>Caulochytriales</taxon>
        <taxon>Caulochytriaceae</taxon>
        <taxon>Caulochytrium</taxon>
    </lineage>
</organism>
<dbReference type="SUPFAM" id="SSF47113">
    <property type="entry name" value="Histone-fold"/>
    <property type="match status" value="1"/>
</dbReference>
<keyword evidence="2" id="KW-0539">Nucleus</keyword>
<dbReference type="Pfam" id="PF00808">
    <property type="entry name" value="CBFD_NFYB_HMF"/>
    <property type="match status" value="1"/>
</dbReference>
<protein>
    <recommendedName>
        <fullName evidence="3">Transcription factor CBF/NF-Y/archaeal histone domain-containing protein</fullName>
    </recommendedName>
</protein>
<evidence type="ECO:0000259" key="3">
    <source>
        <dbReference type="Pfam" id="PF00808"/>
    </source>
</evidence>
<gene>
    <name evidence="4" type="ORF">CXG81DRAFT_9742</name>
</gene>
<dbReference type="InterPro" id="IPR009072">
    <property type="entry name" value="Histone-fold"/>
</dbReference>
<dbReference type="AlphaFoldDB" id="A0A4P9XCT4"/>
<evidence type="ECO:0000256" key="1">
    <source>
        <dbReference type="ARBA" id="ARBA00004123"/>
    </source>
</evidence>
<comment type="subcellular location">
    <subcellularLocation>
        <location evidence="1">Nucleus</location>
    </subcellularLocation>
</comment>
<dbReference type="GO" id="GO:0017054">
    <property type="term" value="C:negative cofactor 2 complex"/>
    <property type="evidence" value="ECO:0007669"/>
    <property type="project" value="InterPro"/>
</dbReference>
<dbReference type="FunFam" id="1.10.20.10:FF:000019">
    <property type="entry name" value="Negative cofactor 2 beta"/>
    <property type="match status" value="1"/>
</dbReference>
<accession>A0A4P9XCT4</accession>
<proteinExistence type="predicted"/>
<feature type="domain" description="Transcription factor CBF/NF-Y/archaeal histone" evidence="3">
    <location>
        <begin position="17"/>
        <end position="81"/>
    </location>
</feature>
<dbReference type="GO" id="GO:0046982">
    <property type="term" value="F:protein heterodimerization activity"/>
    <property type="evidence" value="ECO:0007669"/>
    <property type="project" value="InterPro"/>
</dbReference>
<sequence length="139" mass="15457">MSDDYDAGGPGGEEDLSLPKATVHKLIQEMMPPDIACSKETRDVLSDCCVEFIHLISSEANDVCEKTAKKTIAGEHVLQALENLGFGDFVPDVRDVYEEHTHSLKEREVRSLKQRNIGLSAEELQRAQEALFAQAKMKL</sequence>
<evidence type="ECO:0000256" key="2">
    <source>
        <dbReference type="ARBA" id="ARBA00023242"/>
    </source>
</evidence>
<dbReference type="PANTHER" id="PTHR46138">
    <property type="entry name" value="PROTEIN DR1"/>
    <property type="match status" value="1"/>
</dbReference>
<dbReference type="GO" id="GO:0051123">
    <property type="term" value="P:RNA polymerase II preinitiation complex assembly"/>
    <property type="evidence" value="ECO:0007669"/>
    <property type="project" value="TreeGrafter"/>
</dbReference>
<dbReference type="InterPro" id="IPR042225">
    <property type="entry name" value="Ncb2"/>
</dbReference>
<dbReference type="GO" id="GO:0017025">
    <property type="term" value="F:TBP-class protein binding"/>
    <property type="evidence" value="ECO:0007669"/>
    <property type="project" value="TreeGrafter"/>
</dbReference>
<dbReference type="OrthoDB" id="601405at2759"/>
<dbReference type="GO" id="GO:0000122">
    <property type="term" value="P:negative regulation of transcription by RNA polymerase II"/>
    <property type="evidence" value="ECO:0007669"/>
    <property type="project" value="InterPro"/>
</dbReference>
<keyword evidence="5" id="KW-1185">Reference proteome</keyword>
<dbReference type="Proteomes" id="UP000274922">
    <property type="component" value="Unassembled WGS sequence"/>
</dbReference>
<dbReference type="PANTHER" id="PTHR46138:SF1">
    <property type="entry name" value="PROTEIN DR1"/>
    <property type="match status" value="1"/>
</dbReference>
<reference evidence="5" key="1">
    <citation type="journal article" date="2018" name="Nat. Microbiol.">
        <title>Leveraging single-cell genomics to expand the fungal tree of life.</title>
        <authorList>
            <person name="Ahrendt S.R."/>
            <person name="Quandt C.A."/>
            <person name="Ciobanu D."/>
            <person name="Clum A."/>
            <person name="Salamov A."/>
            <person name="Andreopoulos B."/>
            <person name="Cheng J.F."/>
            <person name="Woyke T."/>
            <person name="Pelin A."/>
            <person name="Henrissat B."/>
            <person name="Reynolds N.K."/>
            <person name="Benny G.L."/>
            <person name="Smith M.E."/>
            <person name="James T.Y."/>
            <person name="Grigoriev I.V."/>
        </authorList>
    </citation>
    <scope>NUCLEOTIDE SEQUENCE [LARGE SCALE GENOMIC DNA]</scope>
    <source>
        <strain evidence="5">ATCC 52028</strain>
    </source>
</reference>
<evidence type="ECO:0000313" key="4">
    <source>
        <dbReference type="EMBL" id="RKP03274.1"/>
    </source>
</evidence>
<dbReference type="EMBL" id="ML014125">
    <property type="protein sequence ID" value="RKP03274.1"/>
    <property type="molecule type" value="Genomic_DNA"/>
</dbReference>
<dbReference type="InterPro" id="IPR003958">
    <property type="entry name" value="CBFA_NFYB_domain"/>
</dbReference>
<dbReference type="STRING" id="1555241.A0A4P9XCT4"/>
<dbReference type="GO" id="GO:0016251">
    <property type="term" value="F:RNA polymerase II general transcription initiation factor activity"/>
    <property type="evidence" value="ECO:0007669"/>
    <property type="project" value="TreeGrafter"/>
</dbReference>
<evidence type="ECO:0000313" key="5">
    <source>
        <dbReference type="Proteomes" id="UP000274922"/>
    </source>
</evidence>
<dbReference type="CDD" id="cd22905">
    <property type="entry name" value="HFD_Dr1"/>
    <property type="match status" value="1"/>
</dbReference>
<dbReference type="Gene3D" id="1.10.20.10">
    <property type="entry name" value="Histone, subunit A"/>
    <property type="match status" value="1"/>
</dbReference>